<comment type="caution">
    <text evidence="1">The sequence shown here is derived from an EMBL/GenBank/DDBJ whole genome shotgun (WGS) entry which is preliminary data.</text>
</comment>
<dbReference type="EMBL" id="DAAVQR010000001">
    <property type="protein sequence ID" value="HAF6139141.1"/>
    <property type="molecule type" value="Genomic_DNA"/>
</dbReference>
<dbReference type="AlphaFoldDB" id="A0A750FI11"/>
<reference evidence="1" key="2">
    <citation type="submission" date="2020-02" db="EMBL/GenBank/DDBJ databases">
        <authorList>
            <consortium name="NCBI Pathogen Detection Project"/>
        </authorList>
    </citation>
    <scope>NUCLEOTIDE SEQUENCE</scope>
    <source>
        <strain evidence="1">MA.CK_99/00005427</strain>
    </source>
</reference>
<reference evidence="1" key="1">
    <citation type="journal article" date="2018" name="Genome Biol.">
        <title>SKESA: strategic k-mer extension for scrupulous assemblies.</title>
        <authorList>
            <person name="Souvorov A."/>
            <person name="Agarwala R."/>
            <person name="Lipman D.J."/>
        </authorList>
    </citation>
    <scope>NUCLEOTIDE SEQUENCE</scope>
    <source>
        <strain evidence="1">MA.CK_99/00005427</strain>
    </source>
</reference>
<gene>
    <name evidence="1" type="ORF">G9B32_000303</name>
</gene>
<name>A0A750FI11_SALER</name>
<organism evidence="1">
    <name type="scientific">Salmonella enterica</name>
    <name type="common">Salmonella choleraesuis</name>
    <dbReference type="NCBI Taxonomy" id="28901"/>
    <lineage>
        <taxon>Bacteria</taxon>
        <taxon>Pseudomonadati</taxon>
        <taxon>Pseudomonadota</taxon>
        <taxon>Gammaproteobacteria</taxon>
        <taxon>Enterobacterales</taxon>
        <taxon>Enterobacteriaceae</taxon>
        <taxon>Salmonella</taxon>
    </lineage>
</organism>
<accession>A0A750FI11</accession>
<evidence type="ECO:0000313" key="1">
    <source>
        <dbReference type="EMBL" id="HAF6139141.1"/>
    </source>
</evidence>
<proteinExistence type="predicted"/>
<protein>
    <submittedName>
        <fullName evidence="1">Uncharacterized protein</fullName>
    </submittedName>
</protein>
<sequence>MENASILLQKIERLEDAAKRGIERSKDPVPGIPPEKAISREQCEWTLQNCAMFRHWINDFGTAGLQR</sequence>